<proteinExistence type="predicted"/>
<name>A0A1F5ZL60_9BACT</name>
<dbReference type="Gene3D" id="3.90.550.10">
    <property type="entry name" value="Spore Coat Polysaccharide Biosynthesis Protein SpsA, Chain A"/>
    <property type="match status" value="1"/>
</dbReference>
<dbReference type="Pfam" id="PF00535">
    <property type="entry name" value="Glycos_transf_2"/>
    <property type="match status" value="1"/>
</dbReference>
<evidence type="ECO:0000313" key="2">
    <source>
        <dbReference type="EMBL" id="OGG12837.1"/>
    </source>
</evidence>
<organism evidence="2 3">
    <name type="scientific">Candidatus Gottesmanbacteria bacterium RIFCSPHIGHO2_02_FULL_39_11</name>
    <dbReference type="NCBI Taxonomy" id="1798382"/>
    <lineage>
        <taxon>Bacteria</taxon>
        <taxon>Candidatus Gottesmaniibacteriota</taxon>
    </lineage>
</organism>
<evidence type="ECO:0000313" key="3">
    <source>
        <dbReference type="Proteomes" id="UP000176923"/>
    </source>
</evidence>
<dbReference type="PANTHER" id="PTHR22916">
    <property type="entry name" value="GLYCOSYLTRANSFERASE"/>
    <property type="match status" value="1"/>
</dbReference>
<dbReference type="CDD" id="cd06433">
    <property type="entry name" value="GT_2_WfgS_like"/>
    <property type="match status" value="1"/>
</dbReference>
<evidence type="ECO:0000259" key="1">
    <source>
        <dbReference type="Pfam" id="PF00535"/>
    </source>
</evidence>
<dbReference type="PANTHER" id="PTHR22916:SF65">
    <property type="entry name" value="SLR1065 PROTEIN"/>
    <property type="match status" value="1"/>
</dbReference>
<reference evidence="2 3" key="1">
    <citation type="journal article" date="2016" name="Nat. Commun.">
        <title>Thousands of microbial genomes shed light on interconnected biogeochemical processes in an aquifer system.</title>
        <authorList>
            <person name="Anantharaman K."/>
            <person name="Brown C.T."/>
            <person name="Hug L.A."/>
            <person name="Sharon I."/>
            <person name="Castelle C.J."/>
            <person name="Probst A.J."/>
            <person name="Thomas B.C."/>
            <person name="Singh A."/>
            <person name="Wilkins M.J."/>
            <person name="Karaoz U."/>
            <person name="Brodie E.L."/>
            <person name="Williams K.H."/>
            <person name="Hubbard S.S."/>
            <person name="Banfield J.F."/>
        </authorList>
    </citation>
    <scope>NUCLEOTIDE SEQUENCE [LARGE SCALE GENOMIC DNA]</scope>
</reference>
<dbReference type="Proteomes" id="UP000176923">
    <property type="component" value="Unassembled WGS sequence"/>
</dbReference>
<gene>
    <name evidence="2" type="ORF">A3D77_07310</name>
</gene>
<sequence length="264" mass="30873">MKKNLPKISIITPSLNQGKFIEATINSVLSQKYPHLEYLIIDGCSTDNTLNVLKKYTKHLIWISEKDNGQSDAINKGLKKSTGEIVTYLNADDLLSPCALWKVGEYFQSHKSTMWLTGRCRVIDEKGNTIRNFATFWKEFWIYTLLVNSDFMRKKILVILNFISQPATFWRRELFLKAGFFDEGLRFVMDYDYWLRLYQLTQLDIIRDQLALFRIHPESKTSKTYEKLVNESVAVAKRYTRNKIVIALNYYHSFFAKLAFACGL</sequence>
<comment type="caution">
    <text evidence="2">The sequence shown here is derived from an EMBL/GenBank/DDBJ whole genome shotgun (WGS) entry which is preliminary data.</text>
</comment>
<dbReference type="STRING" id="1798382.A3D77_07310"/>
<dbReference type="AlphaFoldDB" id="A0A1F5ZL60"/>
<dbReference type="InterPro" id="IPR001173">
    <property type="entry name" value="Glyco_trans_2-like"/>
</dbReference>
<accession>A0A1F5ZL60</accession>
<feature type="domain" description="Glycosyltransferase 2-like" evidence="1">
    <location>
        <begin position="9"/>
        <end position="143"/>
    </location>
</feature>
<dbReference type="InterPro" id="IPR029044">
    <property type="entry name" value="Nucleotide-diphossugar_trans"/>
</dbReference>
<dbReference type="EMBL" id="MFJL01000041">
    <property type="protein sequence ID" value="OGG12837.1"/>
    <property type="molecule type" value="Genomic_DNA"/>
</dbReference>
<dbReference type="SUPFAM" id="SSF53448">
    <property type="entry name" value="Nucleotide-diphospho-sugar transferases"/>
    <property type="match status" value="1"/>
</dbReference>
<protein>
    <recommendedName>
        <fullName evidence="1">Glycosyltransferase 2-like domain-containing protein</fullName>
    </recommendedName>
</protein>